<name>A0A0F8X289_9ZZZZ</name>
<comment type="caution">
    <text evidence="1">The sequence shown here is derived from an EMBL/GenBank/DDBJ whole genome shotgun (WGS) entry which is preliminary data.</text>
</comment>
<reference evidence="1" key="1">
    <citation type="journal article" date="2015" name="Nature">
        <title>Complex archaea that bridge the gap between prokaryotes and eukaryotes.</title>
        <authorList>
            <person name="Spang A."/>
            <person name="Saw J.H."/>
            <person name="Jorgensen S.L."/>
            <person name="Zaremba-Niedzwiedzka K."/>
            <person name="Martijn J."/>
            <person name="Lind A.E."/>
            <person name="van Eijk R."/>
            <person name="Schleper C."/>
            <person name="Guy L."/>
            <person name="Ettema T.J."/>
        </authorList>
    </citation>
    <scope>NUCLEOTIDE SEQUENCE</scope>
</reference>
<dbReference type="AlphaFoldDB" id="A0A0F8X289"/>
<organism evidence="1">
    <name type="scientific">marine sediment metagenome</name>
    <dbReference type="NCBI Taxonomy" id="412755"/>
    <lineage>
        <taxon>unclassified sequences</taxon>
        <taxon>metagenomes</taxon>
        <taxon>ecological metagenomes</taxon>
    </lineage>
</organism>
<dbReference type="EMBL" id="LAZR01065736">
    <property type="protein sequence ID" value="KKK54945.1"/>
    <property type="molecule type" value="Genomic_DNA"/>
</dbReference>
<gene>
    <name evidence="1" type="ORF">LCGC14_3079560</name>
</gene>
<protein>
    <submittedName>
        <fullName evidence="1">Uncharacterized protein</fullName>
    </submittedName>
</protein>
<feature type="non-terminal residue" evidence="1">
    <location>
        <position position="1"/>
    </location>
</feature>
<evidence type="ECO:0000313" key="1">
    <source>
        <dbReference type="EMBL" id="KKK54945.1"/>
    </source>
</evidence>
<accession>A0A0F8X289</accession>
<proteinExistence type="predicted"/>
<sequence>VYLFDFDVHQYANPEFDDMLREIILFM</sequence>